<dbReference type="InterPro" id="IPR036047">
    <property type="entry name" value="F-box-like_dom_sf"/>
</dbReference>
<evidence type="ECO:0000313" key="3">
    <source>
        <dbReference type="Proteomes" id="UP000760494"/>
    </source>
</evidence>
<organism evidence="2 3">
    <name type="scientific">Fusarium fujikuroi</name>
    <name type="common">Bakanae and foot rot disease fungus</name>
    <name type="synonym">Gibberella fujikuroi</name>
    <dbReference type="NCBI Taxonomy" id="5127"/>
    <lineage>
        <taxon>Eukaryota</taxon>
        <taxon>Fungi</taxon>
        <taxon>Dikarya</taxon>
        <taxon>Ascomycota</taxon>
        <taxon>Pezizomycotina</taxon>
        <taxon>Sordariomycetes</taxon>
        <taxon>Hypocreomycetidae</taxon>
        <taxon>Hypocreales</taxon>
        <taxon>Nectriaceae</taxon>
        <taxon>Fusarium</taxon>
        <taxon>Fusarium fujikuroi species complex</taxon>
    </lineage>
</organism>
<dbReference type="Proteomes" id="UP000760494">
    <property type="component" value="Unassembled WGS sequence"/>
</dbReference>
<sequence length="129" mass="14353">MAARNGPSQDLKIALVAIDDLRYNGCVALADNASFYHLAGLPSELHTEIVKNLSFPDNANLKGTCKYFQDLIKFRHAEQIEAETSPFAMIKNVYAWLAANAYGPPSPMFMDNMLWAKRRKGGVEASKRC</sequence>
<dbReference type="PROSITE" id="PS50181">
    <property type="entry name" value="FBOX"/>
    <property type="match status" value="1"/>
</dbReference>
<dbReference type="Pfam" id="PF00646">
    <property type="entry name" value="F-box"/>
    <property type="match status" value="1"/>
</dbReference>
<dbReference type="CDD" id="cd09917">
    <property type="entry name" value="F-box_SF"/>
    <property type="match status" value="1"/>
</dbReference>
<proteinExistence type="predicted"/>
<evidence type="ECO:0000259" key="1">
    <source>
        <dbReference type="PROSITE" id="PS50181"/>
    </source>
</evidence>
<accession>A0A9Q9RW38</accession>
<name>A0A9Q9RW38_FUSFU</name>
<evidence type="ECO:0000313" key="2">
    <source>
        <dbReference type="EMBL" id="VTT73794.1"/>
    </source>
</evidence>
<dbReference type="InterPro" id="IPR001810">
    <property type="entry name" value="F-box_dom"/>
</dbReference>
<dbReference type="SUPFAM" id="SSF81383">
    <property type="entry name" value="F-box domain"/>
    <property type="match status" value="1"/>
</dbReference>
<reference evidence="2" key="1">
    <citation type="submission" date="2019-05" db="EMBL/GenBank/DDBJ databases">
        <authorList>
            <person name="Piombo E."/>
        </authorList>
    </citation>
    <scope>NUCLEOTIDE SEQUENCE</scope>
    <source>
        <strain evidence="2">C2S</strain>
    </source>
</reference>
<dbReference type="AlphaFoldDB" id="A0A9Q9RW38"/>
<protein>
    <recommendedName>
        <fullName evidence="1">F-box domain-containing protein</fullName>
    </recommendedName>
</protein>
<comment type="caution">
    <text evidence="2">The sequence shown here is derived from an EMBL/GenBank/DDBJ whole genome shotgun (WGS) entry which is preliminary data.</text>
</comment>
<dbReference type="EMBL" id="CABFJX010000371">
    <property type="protein sequence ID" value="VTT73794.1"/>
    <property type="molecule type" value="Genomic_DNA"/>
</dbReference>
<feature type="domain" description="F-box" evidence="1">
    <location>
        <begin position="35"/>
        <end position="73"/>
    </location>
</feature>
<gene>
    <name evidence="2" type="ORF">C2S_9262</name>
</gene>